<organism evidence="1 2">
    <name type="scientific">Acinetobacter phage Henu6</name>
    <dbReference type="NCBI Taxonomy" id="2500136"/>
    <lineage>
        <taxon>Viruses</taxon>
        <taxon>Duplodnaviria</taxon>
        <taxon>Heunggongvirae</taxon>
        <taxon>Uroviricota</taxon>
        <taxon>Caudoviricetes</taxon>
        <taxon>Pantevenvirales</taxon>
        <taxon>Straboviridae</taxon>
        <taxon>Twarogvirinae</taxon>
        <taxon>Zedzedvirus</taxon>
        <taxon>Zedzedvirus zz1</taxon>
    </lineage>
</organism>
<reference evidence="1 2" key="1">
    <citation type="submission" date="2018-11" db="EMBL/GenBank/DDBJ databases">
        <authorList>
            <person name="Teng T."/>
        </authorList>
    </citation>
    <scope>NUCLEOTIDE SEQUENCE [LARGE SCALE GENOMIC DNA]</scope>
</reference>
<accession>A0A410T5K1</accession>
<dbReference type="EMBL" id="MK240351">
    <property type="protein sequence ID" value="QAU04001.1"/>
    <property type="molecule type" value="Genomic_DNA"/>
</dbReference>
<gene>
    <name evidence="1" type="ORF">Henu6_gp198</name>
</gene>
<sequence length="149" mass="17087">MFGWNVMNELQRFLDLTCHKVKEKAATTTPITYKPIDAIYNRMIYVCTPINCTKNILEIFNKDTDLYVAQSLPAARNFKSDLGQDCFIFSTGYRNANSLRGFDALKTIERVFINVGPDAIVDKNLMAKIRRTIDNLETILPQKPIYIIT</sequence>
<proteinExistence type="predicted"/>
<name>A0A410T5K1_9CAUD</name>
<dbReference type="Proteomes" id="UP000289169">
    <property type="component" value="Segment"/>
</dbReference>
<evidence type="ECO:0000313" key="1">
    <source>
        <dbReference type="EMBL" id="QAU04001.1"/>
    </source>
</evidence>
<protein>
    <submittedName>
        <fullName evidence="1">Uncharacterized protein</fullName>
    </submittedName>
</protein>
<evidence type="ECO:0000313" key="2">
    <source>
        <dbReference type="Proteomes" id="UP000289169"/>
    </source>
</evidence>